<feature type="compositionally biased region" description="Low complexity" evidence="13">
    <location>
        <begin position="117"/>
        <end position="134"/>
    </location>
</feature>
<evidence type="ECO:0000256" key="10">
    <source>
        <dbReference type="ARBA" id="ARBA00023242"/>
    </source>
</evidence>
<dbReference type="Gene3D" id="6.10.250.2670">
    <property type="match status" value="1"/>
</dbReference>
<dbReference type="GO" id="GO:0010468">
    <property type="term" value="P:regulation of gene expression"/>
    <property type="evidence" value="ECO:0007669"/>
    <property type="project" value="InterPro"/>
</dbReference>
<feature type="region of interest" description="Disordered" evidence="13">
    <location>
        <begin position="276"/>
        <end position="821"/>
    </location>
</feature>
<keyword evidence="8" id="KW-0238">DNA-binding</keyword>
<dbReference type="Pfam" id="PF18876">
    <property type="entry name" value="AFF4_CHD"/>
    <property type="match status" value="1"/>
</dbReference>
<feature type="compositionally biased region" description="Polar residues" evidence="13">
    <location>
        <begin position="650"/>
        <end position="661"/>
    </location>
</feature>
<feature type="compositionally biased region" description="Polar residues" evidence="13">
    <location>
        <begin position="904"/>
        <end position="919"/>
    </location>
</feature>
<evidence type="ECO:0000256" key="7">
    <source>
        <dbReference type="ARBA" id="ARBA00023015"/>
    </source>
</evidence>
<dbReference type="GO" id="GO:0032783">
    <property type="term" value="C:super elongation complex"/>
    <property type="evidence" value="ECO:0007669"/>
    <property type="project" value="TreeGrafter"/>
</dbReference>
<feature type="compositionally biased region" description="Low complexity" evidence="13">
    <location>
        <begin position="1003"/>
        <end position="1012"/>
    </location>
</feature>
<keyword evidence="4" id="KW-0217">Developmental protein</keyword>
<evidence type="ECO:0000256" key="13">
    <source>
        <dbReference type="SAM" id="MobiDB-lite"/>
    </source>
</evidence>
<feature type="region of interest" description="Disordered" evidence="13">
    <location>
        <begin position="78"/>
        <end position="207"/>
    </location>
</feature>
<feature type="compositionally biased region" description="Low complexity" evidence="13">
    <location>
        <begin position="411"/>
        <end position="437"/>
    </location>
</feature>
<feature type="compositionally biased region" description="Basic and acidic residues" evidence="13">
    <location>
        <begin position="803"/>
        <end position="814"/>
    </location>
</feature>
<keyword evidence="10" id="KW-0539">Nucleus</keyword>
<keyword evidence="7" id="KW-0805">Transcription regulation</keyword>
<feature type="compositionally biased region" description="Basic and acidic residues" evidence="13">
    <location>
        <begin position="670"/>
        <end position="681"/>
    </location>
</feature>
<dbReference type="PANTHER" id="PTHR10528:SF17">
    <property type="entry name" value="AF4_FMR2 FAMILY MEMBER LILLI"/>
    <property type="match status" value="1"/>
</dbReference>
<comment type="subcellular location">
    <subcellularLocation>
        <location evidence="1">Nucleus</location>
    </subcellularLocation>
</comment>
<evidence type="ECO:0000259" key="14">
    <source>
        <dbReference type="Pfam" id="PF18876"/>
    </source>
</evidence>
<feature type="compositionally biased region" description="Basic and acidic residues" evidence="13">
    <location>
        <begin position="849"/>
        <end position="897"/>
    </location>
</feature>
<evidence type="ECO:0000256" key="3">
    <source>
        <dbReference type="ARBA" id="ARBA00021888"/>
    </source>
</evidence>
<dbReference type="GO" id="GO:0003677">
    <property type="term" value="F:DNA binding"/>
    <property type="evidence" value="ECO:0007669"/>
    <property type="project" value="UniProtKB-KW"/>
</dbReference>
<dbReference type="EMBL" id="GDHC01001208">
    <property type="protein sequence ID" value="JAQ17421.1"/>
    <property type="molecule type" value="Transcribed_RNA"/>
</dbReference>
<dbReference type="GO" id="GO:0007366">
    <property type="term" value="P:periodic partitioning by pair rule gene"/>
    <property type="evidence" value="ECO:0007669"/>
    <property type="project" value="UniProtKB-KW"/>
</dbReference>
<feature type="compositionally biased region" description="Basic and acidic residues" evidence="13">
    <location>
        <begin position="724"/>
        <end position="756"/>
    </location>
</feature>
<feature type="compositionally biased region" description="Pro residues" evidence="13">
    <location>
        <begin position="95"/>
        <end position="105"/>
    </location>
</feature>
<dbReference type="InterPro" id="IPR043640">
    <property type="entry name" value="AF4/FMR2_CHD"/>
</dbReference>
<comment type="function">
    <text evidence="11">Has a role in transcriptional regulation. Acts in parallel with the Ras/MAPK and the PI3K/PKB pathways in the control of cell identity and cellular growth. Essential for regulation of the cytoskeleton and cell growth but not for cell proliferation or growth rate. Required specifically for the microtubule-based basal transport of lipid droplets. Plays a partially redundant function downstream of Raf in cell fate specification in the developing eye. Pair-rule protein that regulates embryonic cellularization, gastrulation and segmentation.</text>
</comment>
<keyword evidence="6" id="KW-0562">Pair-rule protein</keyword>
<dbReference type="Pfam" id="PF05110">
    <property type="entry name" value="AF-4"/>
    <property type="match status" value="1"/>
</dbReference>
<dbReference type="PANTHER" id="PTHR10528">
    <property type="entry name" value="AF4/FMR2 FAMILY MEMBER"/>
    <property type="match status" value="1"/>
</dbReference>
<feature type="compositionally biased region" description="Basic and acidic residues" evidence="13">
    <location>
        <begin position="507"/>
        <end position="520"/>
    </location>
</feature>
<feature type="region of interest" description="Disordered" evidence="13">
    <location>
        <begin position="840"/>
        <end position="1073"/>
    </location>
</feature>
<keyword evidence="5" id="KW-0597">Phosphoprotein</keyword>
<feature type="domain" description="AF4/FMR2 C-terminal homology" evidence="14">
    <location>
        <begin position="1097"/>
        <end position="1365"/>
    </location>
</feature>
<feature type="compositionally biased region" description="Low complexity" evidence="13">
    <location>
        <begin position="1249"/>
        <end position="1277"/>
    </location>
</feature>
<dbReference type="InterPro" id="IPR007797">
    <property type="entry name" value="AF4/FMR2"/>
</dbReference>
<name>A0A146MCB3_LYGHE</name>
<feature type="compositionally biased region" description="Polar residues" evidence="13">
    <location>
        <begin position="153"/>
        <end position="173"/>
    </location>
</feature>
<evidence type="ECO:0000256" key="12">
    <source>
        <dbReference type="ARBA" id="ARBA00032149"/>
    </source>
</evidence>
<comment type="similarity">
    <text evidence="2">Belongs to the AF4 family.</text>
</comment>
<reference evidence="15" key="1">
    <citation type="journal article" date="2016" name="Gigascience">
        <title>De novo construction of an expanded transcriptome assembly for the western tarnished plant bug, Lygus hesperus.</title>
        <authorList>
            <person name="Tassone E.E."/>
            <person name="Geib S.M."/>
            <person name="Hall B."/>
            <person name="Fabrick J.A."/>
            <person name="Brent C.S."/>
            <person name="Hull J.J."/>
        </authorList>
    </citation>
    <scope>NUCLEOTIDE SEQUENCE</scope>
</reference>
<sequence>MVGYYDPPNPLLKGTLSSIERDRLRERERQARAQMSSEREDPPGGAPLFGAPVRVNPSPEDRVRQNIQTRLGEYDKVKHLLDEPKQLLGYDGLPPASPAPAPPPSSKSSSRSEFKKPPSSSHPSQSSRSHPSSRFVKPGESKPSSYGGGRSLHYNQQSKPSEVRNGISSSNAKQPVHRLPGSRNPSSRLDSGAKESSRSLSSHPNDVDIILKEMTGIMTPLTAIASTPRKEPESKFNFELPSYQSAERVEPKVAMIQPEIPPSSFAAPSLFGGALIGGALLSPPKPESPPPQPLSPPPATPCHKISTNTISGIQKNGVVRKSSSHQSQHQPLPSIHTLLLPPQPSQLEPDWKTDLTLSEDSDDDTKVPTQAPVVKHCDLPPQRTRSPSPLIDKTMLSPAVSVVPDPIRPMSVSPPGASSSSDDSGSDSSESDSSNSIPPVPEPPPPVQEPQRPRSWGLQQFLPPQPERRISPDPSLCKTKNGEESDIDLARSVKTTQPLISSLSDSDSEKRPEPERDSGRTRGRKKRSTKPPVPESDSDDEIIEIRDSSPEPPEPPPESVAIPEPEPVQSKPPRTPSGNEVEPKAQLKRKCKPTTPSNPSPEKTKKKAPPKSTEKESPSGKRSRKRVVKPPITPSDTEDEGGKRKRVASISDSGDDSWNTTVRPRSSRRSVKESSSERTNKPDSSSEDETPVVAQSPIKPVSRVVPALGKRLPLGSSESDAEKEESPPKIDSEGQSIQDKKKNDTLRKLFSKRDNEGGLGKGGKGKGGKGKGMVAVVVESDNLSHHSPKVELPPRVPSPNPSPEEKIPDIKPVEKSPPVPLPKLVYVDGKPSLTCKIDLSRLSHIPSKKRSEEVRTHTEIPDTRQAADTRQATDIRQTPDIRPAAEIRHADDIKITTDIKQAAGNRQTADNRQAANNKQVGDKIKKPSRDPKNDKRDRKHTDKHRSRDDKTKKKKPVEAPEVKEEEQKQIQAEVIKRLTPDIKTDSGQHNVSNSGVKRERRNSASSSSSHASTMRQPPKPASKRKKHGERPSAVSESSMVDAPPTNHEREKDKDADNRSMEVDEKRDRTDNKDVSKNHTYFSYFEQADDGDLSDNDDKDTYLSEAKRLKHAADKEGDDTAQGMQYLEAVMYFLLTGNTMEHETVTEKAAQTMYKDTLHLIKYISSKFRSKQNSTAPQALIHNKLEVLSLRCQSLLYLKLFKMRKAEVKECQRVINDFMQKANPPTTVEQCGSVVQGQGTPSPCSPTPSPASSVGSVGSQSSGYSSGELRGAPAAQGQPHPPVAPCGPCIAVPYPIHLSLQKQTANFNSLLTAHDLWDQADILVHKGKHKEFFIDLDRTCGPLTLHSSLKDLVKYVRVGINRLKEMRSDSV</sequence>
<keyword evidence="9" id="KW-0804">Transcription</keyword>
<feature type="compositionally biased region" description="Basic and acidic residues" evidence="13">
    <location>
        <begin position="19"/>
        <end position="42"/>
    </location>
</feature>
<evidence type="ECO:0000256" key="4">
    <source>
        <dbReference type="ARBA" id="ARBA00022473"/>
    </source>
</evidence>
<gene>
    <name evidence="15" type="primary">lilli_3</name>
    <name evidence="15" type="ORF">g.41172</name>
</gene>
<feature type="compositionally biased region" description="Pro residues" evidence="13">
    <location>
        <begin position="438"/>
        <end position="448"/>
    </location>
</feature>
<feature type="compositionally biased region" description="Basic and acidic residues" evidence="13">
    <location>
        <begin position="1046"/>
        <end position="1073"/>
    </location>
</feature>
<feature type="compositionally biased region" description="Polar residues" evidence="13">
    <location>
        <begin position="1228"/>
        <end position="1239"/>
    </location>
</feature>
<proteinExistence type="inferred from homology"/>
<evidence type="ECO:0000256" key="9">
    <source>
        <dbReference type="ARBA" id="ARBA00023163"/>
    </source>
</evidence>
<feature type="region of interest" description="Disordered" evidence="13">
    <location>
        <begin position="1"/>
        <end position="62"/>
    </location>
</feature>
<evidence type="ECO:0000256" key="6">
    <source>
        <dbReference type="ARBA" id="ARBA00022788"/>
    </source>
</evidence>
<feature type="compositionally biased region" description="Pro residues" evidence="13">
    <location>
        <begin position="283"/>
        <end position="300"/>
    </location>
</feature>
<evidence type="ECO:0000256" key="2">
    <source>
        <dbReference type="ARBA" id="ARBA00007354"/>
    </source>
</evidence>
<feature type="compositionally biased region" description="Polar residues" evidence="13">
    <location>
        <begin position="305"/>
        <end position="314"/>
    </location>
</feature>
<feature type="compositionally biased region" description="Polar residues" evidence="13">
    <location>
        <begin position="493"/>
        <end position="505"/>
    </location>
</feature>
<feature type="compositionally biased region" description="Basic and acidic residues" evidence="13">
    <location>
        <begin position="920"/>
        <end position="986"/>
    </location>
</feature>
<evidence type="ECO:0000256" key="1">
    <source>
        <dbReference type="ARBA" id="ARBA00004123"/>
    </source>
</evidence>
<feature type="region of interest" description="Disordered" evidence="13">
    <location>
        <begin position="1228"/>
        <end position="1279"/>
    </location>
</feature>
<evidence type="ECO:0000313" key="15">
    <source>
        <dbReference type="EMBL" id="JAQ17421.1"/>
    </source>
</evidence>
<evidence type="ECO:0000256" key="11">
    <source>
        <dbReference type="ARBA" id="ARBA00024653"/>
    </source>
</evidence>
<organism evidence="15">
    <name type="scientific">Lygus hesperus</name>
    <name type="common">Western plant bug</name>
    <dbReference type="NCBI Taxonomy" id="30085"/>
    <lineage>
        <taxon>Eukaryota</taxon>
        <taxon>Metazoa</taxon>
        <taxon>Ecdysozoa</taxon>
        <taxon>Arthropoda</taxon>
        <taxon>Hexapoda</taxon>
        <taxon>Insecta</taxon>
        <taxon>Pterygota</taxon>
        <taxon>Neoptera</taxon>
        <taxon>Paraneoptera</taxon>
        <taxon>Hemiptera</taxon>
        <taxon>Heteroptera</taxon>
        <taxon>Panheteroptera</taxon>
        <taxon>Cimicomorpha</taxon>
        <taxon>Miridae</taxon>
        <taxon>Mirini</taxon>
        <taxon>Lygus</taxon>
    </lineage>
</organism>
<protein>
    <recommendedName>
        <fullName evidence="3">AF4/FMR2 family member lilli</fullName>
    </recommendedName>
    <alternativeName>
        <fullName evidence="12">Protein lilliputian</fullName>
    </alternativeName>
</protein>
<evidence type="ECO:0000256" key="8">
    <source>
        <dbReference type="ARBA" id="ARBA00023125"/>
    </source>
</evidence>
<accession>A0A146MCB3</accession>
<evidence type="ECO:0000256" key="5">
    <source>
        <dbReference type="ARBA" id="ARBA00022553"/>
    </source>
</evidence>
<feature type="compositionally biased region" description="Basic and acidic residues" evidence="13">
    <location>
        <begin position="480"/>
        <end position="491"/>
    </location>
</feature>